<dbReference type="PRINTS" id="PR00171">
    <property type="entry name" value="SUGRTRNSPORT"/>
</dbReference>
<feature type="transmembrane region" description="Helical" evidence="10">
    <location>
        <begin position="194"/>
        <end position="215"/>
    </location>
</feature>
<sequence length="524" mass="56926">MPGRHAATVTLATPAPREVYNSYVYLTAMVASMGAFIFGYDLAFIGTTITLKPFLKDFGLAHASTSTKDAFSANIVSLLQAGCFFGSLAVAPLGDRFGRRPALLIAGVVFCIGSLMQTVSFGHVAPMYIGRAIGGLGVGLASGIVPLYVAELSPPAIRGRLVGIYEISVQTGTCIGFWICYGVQRNMASTSSQWITPFAIQLVPGGLLIIGMMFVPESPRWLARHKSRDIASRTLCKLRGLDENHAYLQEELTHIMDTVNEELESPHDSGLMYQMRELRVPSNRRRILVGVSIFIFMQFAGSNAINYYSPKIFKSIGLKGQSTGLYATGIYGIVRLVCVIIAMHYVVDRFGRRKMLIGGAAVMATAMWFIGAYIKIANPAASTVGLSAGGYAAVTFIYIFAIGFCFSYAGVPWIYCSEIFPLRIRGLGMALCTATHWLFNFVIARSVPYMVSNIGYGTYFVFASCTTISIGFVYFCVPETKGLSLEEIDVVFGGEMASGLDGAALEEVKMGMKEEATHVEYVRA</sequence>
<dbReference type="GO" id="GO:0005351">
    <property type="term" value="F:carbohydrate:proton symporter activity"/>
    <property type="evidence" value="ECO:0007669"/>
    <property type="project" value="TreeGrafter"/>
</dbReference>
<accession>A0A4S9LL62</accession>
<dbReference type="PANTHER" id="PTHR48022:SF34">
    <property type="entry name" value="MAJOR FACILITATOR SUPERFAMILY (MFS) PROFILE DOMAIN-CONTAINING PROTEIN-RELATED"/>
    <property type="match status" value="1"/>
</dbReference>
<feature type="transmembrane region" description="Helical" evidence="10">
    <location>
        <begin position="356"/>
        <end position="376"/>
    </location>
</feature>
<dbReference type="SUPFAM" id="SSF103473">
    <property type="entry name" value="MFS general substrate transporter"/>
    <property type="match status" value="1"/>
</dbReference>
<dbReference type="CDD" id="cd17356">
    <property type="entry name" value="MFS_HXT"/>
    <property type="match status" value="1"/>
</dbReference>
<evidence type="ECO:0000256" key="1">
    <source>
        <dbReference type="ARBA" id="ARBA00004141"/>
    </source>
</evidence>
<dbReference type="PROSITE" id="PS00217">
    <property type="entry name" value="SUGAR_TRANSPORT_2"/>
    <property type="match status" value="1"/>
</dbReference>
<dbReference type="Proteomes" id="UP000306584">
    <property type="component" value="Unassembled WGS sequence"/>
</dbReference>
<feature type="transmembrane region" description="Helical" evidence="10">
    <location>
        <begin position="23"/>
        <end position="51"/>
    </location>
</feature>
<comment type="subcellular location">
    <subcellularLocation>
        <location evidence="1">Membrane</location>
        <topology evidence="1">Multi-pass membrane protein</topology>
    </subcellularLocation>
</comment>
<feature type="domain" description="Major facilitator superfamily (MFS) profile" evidence="11">
    <location>
        <begin position="27"/>
        <end position="481"/>
    </location>
</feature>
<dbReference type="PANTHER" id="PTHR48022">
    <property type="entry name" value="PLASTIDIC GLUCOSE TRANSPORTER 4"/>
    <property type="match status" value="1"/>
</dbReference>
<keyword evidence="5" id="KW-0672">Quinate metabolism</keyword>
<keyword evidence="6 10" id="KW-1133">Transmembrane helix</keyword>
<keyword evidence="3 9" id="KW-0813">Transport</keyword>
<feature type="transmembrane region" description="Helical" evidence="10">
    <location>
        <begin position="427"/>
        <end position="444"/>
    </location>
</feature>
<dbReference type="InterPro" id="IPR050360">
    <property type="entry name" value="MFS_Sugar_Transporters"/>
</dbReference>
<evidence type="ECO:0000256" key="5">
    <source>
        <dbReference type="ARBA" id="ARBA00022911"/>
    </source>
</evidence>
<dbReference type="InterPro" id="IPR005828">
    <property type="entry name" value="MFS_sugar_transport-like"/>
</dbReference>
<protein>
    <recommendedName>
        <fullName evidence="8">Quinate transporter</fullName>
    </recommendedName>
</protein>
<dbReference type="PROSITE" id="PS50850">
    <property type="entry name" value="MFS"/>
    <property type="match status" value="1"/>
</dbReference>
<organism evidence="12 13">
    <name type="scientific">Aureobasidium pullulans</name>
    <name type="common">Black yeast</name>
    <name type="synonym">Pullularia pullulans</name>
    <dbReference type="NCBI Taxonomy" id="5580"/>
    <lineage>
        <taxon>Eukaryota</taxon>
        <taxon>Fungi</taxon>
        <taxon>Dikarya</taxon>
        <taxon>Ascomycota</taxon>
        <taxon>Pezizomycotina</taxon>
        <taxon>Dothideomycetes</taxon>
        <taxon>Dothideomycetidae</taxon>
        <taxon>Dothideales</taxon>
        <taxon>Saccotheciaceae</taxon>
        <taxon>Aureobasidium</taxon>
    </lineage>
</organism>
<dbReference type="InterPro" id="IPR036259">
    <property type="entry name" value="MFS_trans_sf"/>
</dbReference>
<feature type="transmembrane region" description="Helical" evidence="10">
    <location>
        <begin position="456"/>
        <end position="477"/>
    </location>
</feature>
<evidence type="ECO:0000313" key="13">
    <source>
        <dbReference type="Proteomes" id="UP000306584"/>
    </source>
</evidence>
<feature type="transmembrane region" description="Helical" evidence="10">
    <location>
        <begin position="103"/>
        <end position="122"/>
    </location>
</feature>
<dbReference type="InterPro" id="IPR003663">
    <property type="entry name" value="Sugar/inositol_transpt"/>
</dbReference>
<feature type="transmembrane region" description="Helical" evidence="10">
    <location>
        <begin position="388"/>
        <end position="415"/>
    </location>
</feature>
<dbReference type="NCBIfam" id="TIGR00879">
    <property type="entry name" value="SP"/>
    <property type="match status" value="1"/>
</dbReference>
<comment type="caution">
    <text evidence="12">The sequence shown here is derived from an EMBL/GenBank/DDBJ whole genome shotgun (WGS) entry which is preliminary data.</text>
</comment>
<gene>
    <name evidence="12" type="ORF">D6D01_03453</name>
</gene>
<dbReference type="EMBL" id="QZBD01000096">
    <property type="protein sequence ID" value="THY29745.1"/>
    <property type="molecule type" value="Genomic_DNA"/>
</dbReference>
<evidence type="ECO:0000256" key="9">
    <source>
        <dbReference type="RuleBase" id="RU003346"/>
    </source>
</evidence>
<evidence type="ECO:0000256" key="2">
    <source>
        <dbReference type="ARBA" id="ARBA00010992"/>
    </source>
</evidence>
<proteinExistence type="inferred from homology"/>
<dbReference type="FunFam" id="1.20.1250.20:FF:000026">
    <property type="entry name" value="MFS quinate transporter QutD"/>
    <property type="match status" value="1"/>
</dbReference>
<evidence type="ECO:0000256" key="4">
    <source>
        <dbReference type="ARBA" id="ARBA00022692"/>
    </source>
</evidence>
<evidence type="ECO:0000256" key="6">
    <source>
        <dbReference type="ARBA" id="ARBA00022989"/>
    </source>
</evidence>
<dbReference type="InterPro" id="IPR005829">
    <property type="entry name" value="Sugar_transporter_CS"/>
</dbReference>
<name>A0A4S9LL62_AURPU</name>
<evidence type="ECO:0000256" key="8">
    <source>
        <dbReference type="ARBA" id="ARBA00043213"/>
    </source>
</evidence>
<dbReference type="GO" id="GO:0016020">
    <property type="term" value="C:membrane"/>
    <property type="evidence" value="ECO:0007669"/>
    <property type="project" value="UniProtKB-SubCell"/>
</dbReference>
<evidence type="ECO:0000256" key="7">
    <source>
        <dbReference type="ARBA" id="ARBA00023136"/>
    </source>
</evidence>
<feature type="transmembrane region" description="Helical" evidence="10">
    <location>
        <begin position="71"/>
        <end position="91"/>
    </location>
</feature>
<feature type="transmembrane region" description="Helical" evidence="10">
    <location>
        <begin position="325"/>
        <end position="347"/>
    </location>
</feature>
<comment type="similarity">
    <text evidence="2 9">Belongs to the major facilitator superfamily. Sugar transporter (TC 2.A.1.1) family.</text>
</comment>
<evidence type="ECO:0000313" key="12">
    <source>
        <dbReference type="EMBL" id="THY29745.1"/>
    </source>
</evidence>
<evidence type="ECO:0000256" key="10">
    <source>
        <dbReference type="SAM" id="Phobius"/>
    </source>
</evidence>
<feature type="transmembrane region" description="Helical" evidence="10">
    <location>
        <begin position="287"/>
        <end position="305"/>
    </location>
</feature>
<feature type="transmembrane region" description="Helical" evidence="10">
    <location>
        <begin position="161"/>
        <end position="179"/>
    </location>
</feature>
<feature type="transmembrane region" description="Helical" evidence="10">
    <location>
        <begin position="128"/>
        <end position="149"/>
    </location>
</feature>
<evidence type="ECO:0000259" key="11">
    <source>
        <dbReference type="PROSITE" id="PS50850"/>
    </source>
</evidence>
<keyword evidence="7 10" id="KW-0472">Membrane</keyword>
<dbReference type="InterPro" id="IPR020846">
    <property type="entry name" value="MFS_dom"/>
</dbReference>
<dbReference type="AlphaFoldDB" id="A0A4S9LL62"/>
<dbReference type="Pfam" id="PF00083">
    <property type="entry name" value="Sugar_tr"/>
    <property type="match status" value="1"/>
</dbReference>
<dbReference type="Gene3D" id="1.20.1250.20">
    <property type="entry name" value="MFS general substrate transporter like domains"/>
    <property type="match status" value="1"/>
</dbReference>
<evidence type="ECO:0000256" key="3">
    <source>
        <dbReference type="ARBA" id="ARBA00022448"/>
    </source>
</evidence>
<reference evidence="12 13" key="1">
    <citation type="submission" date="2018-10" db="EMBL/GenBank/DDBJ databases">
        <title>Fifty Aureobasidium pullulans genomes reveal a recombining polyextremotolerant generalist.</title>
        <authorList>
            <person name="Gostincar C."/>
            <person name="Turk M."/>
            <person name="Zajc J."/>
            <person name="Gunde-Cimerman N."/>
        </authorList>
    </citation>
    <scope>NUCLEOTIDE SEQUENCE [LARGE SCALE GENOMIC DNA]</scope>
    <source>
        <strain evidence="12 13">EXF-6604</strain>
    </source>
</reference>
<keyword evidence="4 10" id="KW-0812">Transmembrane</keyword>